<keyword evidence="2" id="KW-1185">Reference proteome</keyword>
<organism evidence="1 2">
    <name type="scientific">Papaver atlanticum</name>
    <dbReference type="NCBI Taxonomy" id="357466"/>
    <lineage>
        <taxon>Eukaryota</taxon>
        <taxon>Viridiplantae</taxon>
        <taxon>Streptophyta</taxon>
        <taxon>Embryophyta</taxon>
        <taxon>Tracheophyta</taxon>
        <taxon>Spermatophyta</taxon>
        <taxon>Magnoliopsida</taxon>
        <taxon>Ranunculales</taxon>
        <taxon>Papaveraceae</taxon>
        <taxon>Papaveroideae</taxon>
        <taxon>Papaver</taxon>
    </lineage>
</organism>
<evidence type="ECO:0000313" key="2">
    <source>
        <dbReference type="Proteomes" id="UP001202328"/>
    </source>
</evidence>
<feature type="non-terminal residue" evidence="1">
    <location>
        <position position="1"/>
    </location>
</feature>
<proteinExistence type="predicted"/>
<accession>A0AAD4RUQ6</accession>
<protein>
    <submittedName>
        <fullName evidence="1">Uncharacterized protein</fullName>
    </submittedName>
</protein>
<gene>
    <name evidence="1" type="ORF">MKW98_030698</name>
</gene>
<feature type="non-terminal residue" evidence="1">
    <location>
        <position position="52"/>
    </location>
</feature>
<dbReference type="EMBL" id="JAJJMB010018262">
    <property type="protein sequence ID" value="KAI3830535.1"/>
    <property type="molecule type" value="Genomic_DNA"/>
</dbReference>
<comment type="caution">
    <text evidence="1">The sequence shown here is derived from an EMBL/GenBank/DDBJ whole genome shotgun (WGS) entry which is preliminary data.</text>
</comment>
<name>A0AAD4RUQ6_9MAGN</name>
<reference evidence="1" key="1">
    <citation type="submission" date="2022-04" db="EMBL/GenBank/DDBJ databases">
        <title>A functionally conserved STORR gene fusion in Papaver species that diverged 16.8 million years ago.</title>
        <authorList>
            <person name="Catania T."/>
        </authorList>
    </citation>
    <scope>NUCLEOTIDE SEQUENCE</scope>
    <source>
        <strain evidence="1">S-188037</strain>
    </source>
</reference>
<sequence length="52" mass="5954">DELGDEVEGGGQVVELAHSGYYKHKPPEKDLIDLMFSWTLEDISNDELYKDQ</sequence>
<dbReference type="AlphaFoldDB" id="A0AAD4RUQ6"/>
<evidence type="ECO:0000313" key="1">
    <source>
        <dbReference type="EMBL" id="KAI3830535.1"/>
    </source>
</evidence>
<dbReference type="Proteomes" id="UP001202328">
    <property type="component" value="Unassembled WGS sequence"/>
</dbReference>